<proteinExistence type="predicted"/>
<feature type="signal peptide" evidence="1">
    <location>
        <begin position="1"/>
        <end position="19"/>
    </location>
</feature>
<accession>A0A1W2GJX2</accession>
<dbReference type="EMBL" id="FWYF01000003">
    <property type="protein sequence ID" value="SMD36782.1"/>
    <property type="molecule type" value="Genomic_DNA"/>
</dbReference>
<dbReference type="RefSeq" id="WP_139793914.1">
    <property type="nucleotide sequence ID" value="NZ_FWYF01000003.1"/>
</dbReference>
<keyword evidence="1" id="KW-0732">Signal</keyword>
<feature type="chain" id="PRO_5010706056" description="DKNYY family protein" evidence="1">
    <location>
        <begin position="20"/>
        <end position="267"/>
    </location>
</feature>
<gene>
    <name evidence="2" type="ORF">SAMN04488029_3066</name>
</gene>
<keyword evidence="3" id="KW-1185">Reference proteome</keyword>
<name>A0A1W2GJX2_REIFA</name>
<sequence>MKLLFTFALCMIVSFSAYSQNKRFAEKPDIWMDGYAYLTSGEKKEGKIIYSFNSQSIQIKIGKAIKTYPAKDINRFIVQNSKGEKLEYVSMFIAHITKGDIERFQFRKQVIKESDQFLLVKHKNTKAAILANLSFDIENYYYEDAVVNENGYHYSGKREILVERICILDKRAIPYPILYRPVDKIHKYKANSSEYNISYNEKTNQYSSKKPTKIDKENPKYKLINKDFLEELDPKNYRKLEAYVEKNEIDIKTIEGLTQLIDYWAEI</sequence>
<reference evidence="2 3" key="1">
    <citation type="submission" date="2017-04" db="EMBL/GenBank/DDBJ databases">
        <authorList>
            <person name="Afonso C.L."/>
            <person name="Miller P.J."/>
            <person name="Scott M.A."/>
            <person name="Spackman E."/>
            <person name="Goraichik I."/>
            <person name="Dimitrov K.M."/>
            <person name="Suarez D.L."/>
            <person name="Swayne D.E."/>
        </authorList>
    </citation>
    <scope>NUCLEOTIDE SEQUENCE [LARGE SCALE GENOMIC DNA]</scope>
    <source>
        <strain evidence="2 3">DSM 26133</strain>
    </source>
</reference>
<protein>
    <recommendedName>
        <fullName evidence="4">DKNYY family protein</fullName>
    </recommendedName>
</protein>
<evidence type="ECO:0000313" key="3">
    <source>
        <dbReference type="Proteomes" id="UP000192472"/>
    </source>
</evidence>
<dbReference type="STRING" id="692418.SAMN04488029_3066"/>
<dbReference type="AlphaFoldDB" id="A0A1W2GJX2"/>
<evidence type="ECO:0000313" key="2">
    <source>
        <dbReference type="EMBL" id="SMD36782.1"/>
    </source>
</evidence>
<evidence type="ECO:0000256" key="1">
    <source>
        <dbReference type="SAM" id="SignalP"/>
    </source>
</evidence>
<organism evidence="2 3">
    <name type="scientific">Reichenbachiella faecimaris</name>
    <dbReference type="NCBI Taxonomy" id="692418"/>
    <lineage>
        <taxon>Bacteria</taxon>
        <taxon>Pseudomonadati</taxon>
        <taxon>Bacteroidota</taxon>
        <taxon>Cytophagia</taxon>
        <taxon>Cytophagales</taxon>
        <taxon>Reichenbachiellaceae</taxon>
        <taxon>Reichenbachiella</taxon>
    </lineage>
</organism>
<evidence type="ECO:0008006" key="4">
    <source>
        <dbReference type="Google" id="ProtNLM"/>
    </source>
</evidence>
<dbReference type="Proteomes" id="UP000192472">
    <property type="component" value="Unassembled WGS sequence"/>
</dbReference>